<dbReference type="EMBL" id="JAGZCZ010000003">
    <property type="protein sequence ID" value="MBS5519233.1"/>
    <property type="molecule type" value="Genomic_DNA"/>
</dbReference>
<proteinExistence type="predicted"/>
<organism evidence="1 2">
    <name type="scientific">Acidaminococcus intestini</name>
    <dbReference type="NCBI Taxonomy" id="187327"/>
    <lineage>
        <taxon>Bacteria</taxon>
        <taxon>Bacillati</taxon>
        <taxon>Bacillota</taxon>
        <taxon>Negativicutes</taxon>
        <taxon>Acidaminococcales</taxon>
        <taxon>Acidaminococcaceae</taxon>
        <taxon>Acidaminococcus</taxon>
    </lineage>
</organism>
<dbReference type="PANTHER" id="PTHR36454">
    <property type="entry name" value="LMO2823 PROTEIN"/>
    <property type="match status" value="1"/>
</dbReference>
<dbReference type="PIRSF" id="PIRSF033563">
    <property type="entry name" value="UCP033563"/>
    <property type="match status" value="1"/>
</dbReference>
<dbReference type="Proteomes" id="UP000754226">
    <property type="component" value="Unassembled WGS sequence"/>
</dbReference>
<accession>A0A943I4Y0</accession>
<dbReference type="AlphaFoldDB" id="A0A943I4Y0"/>
<dbReference type="PANTHER" id="PTHR36454:SF1">
    <property type="entry name" value="DUF1015 DOMAIN-CONTAINING PROTEIN"/>
    <property type="match status" value="1"/>
</dbReference>
<protein>
    <submittedName>
        <fullName evidence="1">DUF1015 domain-containing protein</fullName>
    </submittedName>
</protein>
<gene>
    <name evidence="1" type="ORF">KHX13_02695</name>
</gene>
<sequence length="421" mass="47777">MAEIRPFRALRPIPELIGKIAELPYDVMNQKEARDMLRKNPLSFLQVTRSDAALPESVSEDDPQVYEKARENLETYISRGEMIQDPAPCYYIYRQQMGPYIQIGLVAVASLKEYEEKVIRKHELTREKKERDRVQHILATKAQTGPVFLAYKSKGQLSAFLLDYMGNHTPTYDFIGEDEVRHTLYVMSESLKVQEVTRLFKQVPRLYIADGHHRCEAAYQVAKQLGARKGQTGTEEYNYVLSVIFPSSMLHILPYHRLIRDLGGLTADDFLKKVSLSFDVEDLTRPAEPSVPHTFCLYFGGKWRRLTAKKGTYDAADPIKSLDASILQDLLLSAILGIKDPRKDPRLEFMGGIRGVKGLMDAVDSGAFMAAIAMYPTTMEELIRVADAGLIMPPKSTWFEPKLRDAMTIHLIGDEQDGKNL</sequence>
<comment type="caution">
    <text evidence="1">The sequence shown here is derived from an EMBL/GenBank/DDBJ whole genome shotgun (WGS) entry which is preliminary data.</text>
</comment>
<evidence type="ECO:0000313" key="2">
    <source>
        <dbReference type="Proteomes" id="UP000754226"/>
    </source>
</evidence>
<dbReference type="InterPro" id="IPR008323">
    <property type="entry name" value="UCP033563"/>
</dbReference>
<evidence type="ECO:0000313" key="1">
    <source>
        <dbReference type="EMBL" id="MBS5519233.1"/>
    </source>
</evidence>
<dbReference type="Pfam" id="PF06245">
    <property type="entry name" value="DUF1015"/>
    <property type="match status" value="1"/>
</dbReference>
<reference evidence="1" key="1">
    <citation type="submission" date="2021-02" db="EMBL/GenBank/DDBJ databases">
        <title>Infant gut strain persistence is associated with maternal origin, phylogeny, and functional potential including surface adhesion and iron acquisition.</title>
        <authorList>
            <person name="Lou Y.C."/>
        </authorList>
    </citation>
    <scope>NUCLEOTIDE SEQUENCE</scope>
    <source>
        <strain evidence="1">L3_106_000M1_dasL3_106_000M1_concoct_15</strain>
    </source>
</reference>
<name>A0A943I4Y0_9FIRM</name>